<organism evidence="14 15">
    <name type="scientific">Lottia gigantea</name>
    <name type="common">Giant owl limpet</name>
    <dbReference type="NCBI Taxonomy" id="225164"/>
    <lineage>
        <taxon>Eukaryota</taxon>
        <taxon>Metazoa</taxon>
        <taxon>Spiralia</taxon>
        <taxon>Lophotrochozoa</taxon>
        <taxon>Mollusca</taxon>
        <taxon>Gastropoda</taxon>
        <taxon>Patellogastropoda</taxon>
        <taxon>Lottioidea</taxon>
        <taxon>Lottiidae</taxon>
        <taxon>Lottia</taxon>
    </lineage>
</organism>
<evidence type="ECO:0008006" key="16">
    <source>
        <dbReference type="Google" id="ProtNLM"/>
    </source>
</evidence>
<name>V4A738_LOTGI</name>
<evidence type="ECO:0000256" key="7">
    <source>
        <dbReference type="ARBA" id="ARBA00022840"/>
    </source>
</evidence>
<feature type="region of interest" description="Disordered" evidence="10">
    <location>
        <begin position="757"/>
        <end position="802"/>
    </location>
</feature>
<dbReference type="PROSITE" id="PS00108">
    <property type="entry name" value="PROTEIN_KINASE_ST"/>
    <property type="match status" value="1"/>
</dbReference>
<evidence type="ECO:0000313" key="15">
    <source>
        <dbReference type="Proteomes" id="UP000030746"/>
    </source>
</evidence>
<evidence type="ECO:0000313" key="14">
    <source>
        <dbReference type="EMBL" id="ESO92542.1"/>
    </source>
</evidence>
<dbReference type="InterPro" id="IPR011009">
    <property type="entry name" value="Kinase-like_dom_sf"/>
</dbReference>
<dbReference type="SUPFAM" id="SSF48371">
    <property type="entry name" value="ARM repeat"/>
    <property type="match status" value="1"/>
</dbReference>
<reference evidence="14 15" key="1">
    <citation type="journal article" date="2013" name="Nature">
        <title>Insights into bilaterian evolution from three spiralian genomes.</title>
        <authorList>
            <person name="Simakov O."/>
            <person name="Marletaz F."/>
            <person name="Cho S.J."/>
            <person name="Edsinger-Gonzales E."/>
            <person name="Havlak P."/>
            <person name="Hellsten U."/>
            <person name="Kuo D.H."/>
            <person name="Larsson T."/>
            <person name="Lv J."/>
            <person name="Arendt D."/>
            <person name="Savage R."/>
            <person name="Osoegawa K."/>
            <person name="de Jong P."/>
            <person name="Grimwood J."/>
            <person name="Chapman J.A."/>
            <person name="Shapiro H."/>
            <person name="Aerts A."/>
            <person name="Otillar R.P."/>
            <person name="Terry A.Y."/>
            <person name="Boore J.L."/>
            <person name="Grigoriev I.V."/>
            <person name="Lindberg D.R."/>
            <person name="Seaver E.C."/>
            <person name="Weisblat D.A."/>
            <person name="Putnam N.H."/>
            <person name="Rokhsar D.S."/>
        </authorList>
    </citation>
    <scope>NUCLEOTIDE SEQUENCE [LARGE SCALE GENOMIC DNA]</scope>
</reference>
<keyword evidence="15" id="KW-1185">Reference proteome</keyword>
<keyword evidence="4 8" id="KW-0863">Zinc-finger</keyword>
<keyword evidence="2" id="KW-0808">Transferase</keyword>
<dbReference type="Gene3D" id="1.10.510.10">
    <property type="entry name" value="Transferase(Phosphotransferase) domain 1"/>
    <property type="match status" value="1"/>
</dbReference>
<keyword evidence="4 8" id="KW-0479">Metal-binding</keyword>
<feature type="region of interest" description="Disordered" evidence="10">
    <location>
        <begin position="382"/>
        <end position="404"/>
    </location>
</feature>
<dbReference type="PROSITE" id="PS50089">
    <property type="entry name" value="ZF_RING_2"/>
    <property type="match status" value="1"/>
</dbReference>
<dbReference type="HOGENOM" id="CLU_005805_0_0_1"/>
<feature type="domain" description="Protein kinase" evidence="11">
    <location>
        <begin position="1167"/>
        <end position="1432"/>
    </location>
</feature>
<feature type="region of interest" description="Disordered" evidence="10">
    <location>
        <begin position="111"/>
        <end position="138"/>
    </location>
</feature>
<feature type="region of interest" description="Disordered" evidence="10">
    <location>
        <begin position="153"/>
        <end position="179"/>
    </location>
</feature>
<dbReference type="InterPro" id="IPR000719">
    <property type="entry name" value="Prot_kinase_dom"/>
</dbReference>
<dbReference type="CTD" id="20239018"/>
<dbReference type="EMBL" id="KB202050">
    <property type="protein sequence ID" value="ESO92542.1"/>
    <property type="molecule type" value="Genomic_DNA"/>
</dbReference>
<dbReference type="SUPFAM" id="SSF57850">
    <property type="entry name" value="RING/U-box"/>
    <property type="match status" value="1"/>
</dbReference>
<keyword evidence="5" id="KW-0418">Kinase</keyword>
<dbReference type="InterPro" id="IPR001841">
    <property type="entry name" value="Znf_RING"/>
</dbReference>
<dbReference type="InterPro" id="IPR017441">
    <property type="entry name" value="Protein_kinase_ATP_BS"/>
</dbReference>
<feature type="compositionally biased region" description="Polar residues" evidence="10">
    <location>
        <begin position="117"/>
        <end position="126"/>
    </location>
</feature>
<dbReference type="Proteomes" id="UP000030746">
    <property type="component" value="Unassembled WGS sequence"/>
</dbReference>
<dbReference type="Gene3D" id="3.30.40.10">
    <property type="entry name" value="Zinc/RING finger domain, C3HC4 (zinc finger)"/>
    <property type="match status" value="1"/>
</dbReference>
<evidence type="ECO:0000256" key="6">
    <source>
        <dbReference type="ARBA" id="ARBA00022833"/>
    </source>
</evidence>
<gene>
    <name evidence="14" type="ORF">LOTGIDRAFT_162448</name>
</gene>
<evidence type="ECO:0000256" key="3">
    <source>
        <dbReference type="ARBA" id="ARBA00022741"/>
    </source>
</evidence>
<feature type="compositionally biased region" description="Basic and acidic residues" evidence="10">
    <location>
        <begin position="52"/>
        <end position="90"/>
    </location>
</feature>
<dbReference type="GeneID" id="20239018"/>
<dbReference type="Pfam" id="PF21040">
    <property type="entry name" value="CEP104-like_TOG"/>
    <property type="match status" value="1"/>
</dbReference>
<dbReference type="CDD" id="cd06630">
    <property type="entry name" value="STKc_MEKK1"/>
    <property type="match status" value="1"/>
</dbReference>
<feature type="compositionally biased region" description="Polar residues" evidence="10">
    <location>
        <begin position="757"/>
        <end position="785"/>
    </location>
</feature>
<dbReference type="PROSITE" id="PS00107">
    <property type="entry name" value="PROTEIN_KINASE_ATP"/>
    <property type="match status" value="1"/>
</dbReference>
<feature type="region of interest" description="Disordered" evidence="10">
    <location>
        <begin position="49"/>
        <end position="96"/>
    </location>
</feature>
<dbReference type="RefSeq" id="XP_009056683.1">
    <property type="nucleotide sequence ID" value="XM_009058435.1"/>
</dbReference>
<protein>
    <recommendedName>
        <fullName evidence="16">Mitogen-activated protein kinase kinase kinase 1</fullName>
    </recommendedName>
</protein>
<evidence type="ECO:0000259" key="11">
    <source>
        <dbReference type="PROSITE" id="PS50011"/>
    </source>
</evidence>
<dbReference type="Gene3D" id="1.25.10.10">
    <property type="entry name" value="Leucine-rich Repeat Variant"/>
    <property type="match status" value="1"/>
</dbReference>
<dbReference type="SMART" id="SM00220">
    <property type="entry name" value="S_TKc"/>
    <property type="match status" value="1"/>
</dbReference>
<dbReference type="PROSITE" id="PS50011">
    <property type="entry name" value="PROTEIN_KINASE_DOM"/>
    <property type="match status" value="1"/>
</dbReference>
<dbReference type="PANTHER" id="PTHR11584">
    <property type="entry name" value="SERINE/THREONINE PROTEIN KINASE"/>
    <property type="match status" value="1"/>
</dbReference>
<keyword evidence="7 9" id="KW-0067">ATP-binding</keyword>
<dbReference type="InterPro" id="IPR008271">
    <property type="entry name" value="Ser/Thr_kinase_AS"/>
</dbReference>
<dbReference type="SUPFAM" id="SSF56112">
    <property type="entry name" value="Protein kinase-like (PK-like)"/>
    <property type="match status" value="1"/>
</dbReference>
<evidence type="ECO:0000256" key="1">
    <source>
        <dbReference type="ARBA" id="ARBA00022527"/>
    </source>
</evidence>
<feature type="binding site" evidence="9">
    <location>
        <position position="1196"/>
    </location>
    <ligand>
        <name>ATP</name>
        <dbReference type="ChEBI" id="CHEBI:30616"/>
    </ligand>
</feature>
<evidence type="ECO:0000259" key="13">
    <source>
        <dbReference type="PROSITE" id="PS50966"/>
    </source>
</evidence>
<evidence type="ECO:0000256" key="2">
    <source>
        <dbReference type="ARBA" id="ARBA00022679"/>
    </source>
</evidence>
<evidence type="ECO:0000256" key="10">
    <source>
        <dbReference type="SAM" id="MobiDB-lite"/>
    </source>
</evidence>
<dbReference type="InterPro" id="IPR016024">
    <property type="entry name" value="ARM-type_fold"/>
</dbReference>
<dbReference type="InterPro" id="IPR007527">
    <property type="entry name" value="Znf_SWIM"/>
</dbReference>
<dbReference type="KEGG" id="lgi:LOTGIDRAFT_162448"/>
<keyword evidence="1" id="KW-0723">Serine/threonine-protein kinase</keyword>
<dbReference type="Pfam" id="PF00069">
    <property type="entry name" value="Pkinase"/>
    <property type="match status" value="1"/>
</dbReference>
<evidence type="ECO:0000256" key="9">
    <source>
        <dbReference type="PROSITE-ProRule" id="PRU10141"/>
    </source>
</evidence>
<evidence type="ECO:0000256" key="8">
    <source>
        <dbReference type="PROSITE-ProRule" id="PRU00175"/>
    </source>
</evidence>
<evidence type="ECO:0000259" key="12">
    <source>
        <dbReference type="PROSITE" id="PS50089"/>
    </source>
</evidence>
<dbReference type="FunFam" id="1.10.510.10:FF:000286">
    <property type="entry name" value="Mitogen-activated protein kinase kinase kinase 1 (Predicted)"/>
    <property type="match status" value="1"/>
</dbReference>
<dbReference type="InterPro" id="IPR013083">
    <property type="entry name" value="Znf_RING/FYVE/PHD"/>
</dbReference>
<dbReference type="OrthoDB" id="275301at2759"/>
<feature type="compositionally biased region" description="Polar residues" evidence="10">
    <location>
        <begin position="158"/>
        <end position="177"/>
    </location>
</feature>
<dbReference type="InterPro" id="IPR011989">
    <property type="entry name" value="ARM-like"/>
</dbReference>
<proteinExistence type="predicted"/>
<dbReference type="GO" id="GO:0035556">
    <property type="term" value="P:intracellular signal transduction"/>
    <property type="evidence" value="ECO:0007669"/>
    <property type="project" value="UniProtKB-ARBA"/>
</dbReference>
<evidence type="ECO:0000256" key="5">
    <source>
        <dbReference type="ARBA" id="ARBA00022777"/>
    </source>
</evidence>
<evidence type="ECO:0000256" key="4">
    <source>
        <dbReference type="ARBA" id="ARBA00022771"/>
    </source>
</evidence>
<dbReference type="GO" id="GO:0008270">
    <property type="term" value="F:zinc ion binding"/>
    <property type="evidence" value="ECO:0007669"/>
    <property type="project" value="UniProtKB-KW"/>
</dbReference>
<dbReference type="GO" id="GO:0005524">
    <property type="term" value="F:ATP binding"/>
    <property type="evidence" value="ECO:0007669"/>
    <property type="project" value="UniProtKB-UniRule"/>
</dbReference>
<sequence>MADALAKPEIVDDAEGASCEVLDKRNDFQGPHNWRHNLRHVEELTINGSSHSFDENKDSRADKPVLKSPDTKDVKKIPRPHDIKLRDKSKPLQTPTWKQALIEKKGIRPVVAKHSQESAASPTTAQAPKRRSLTSGAESAFTQQVVIPVQGIQRKRVSPSNSFRQSNQGGSATNTAELTKKRIERVQRARLYLLQQTGPNSFLIGGDSPDHKFRVIIGPQTCNCGRGPHCVHVLFVMLRVFKLSETDSCLISKTLKNYEVENLFRVYHDKQSSRINKRKNIRRKRSKVTSDDVMTNSTESINLHNESDAGSVREEEETCPICLLEMFEGESLLKCENGCQNRLHHHCIAIWFEDRRRQSEPLICPLCRAHWTTSTVEMKSTLNTGQEAPPNTRASSPQHPGIEGDMRLPYAEPIPSEYTDIATPWIQVLGEDLVNCLFSRNWSIRETGLKHLSKEVVGTLMRGVGEGRSGVVVSSSQLEANHTMLETCCNILAFMCADPVYRVFVASLRAMRTMLSYTPCRDEEQMLRLQKLLRPIVDAIIIKCTDGNRRTSQLSISTLVELAKGQTGELAVGREIVDPGTFGVDGLSFVLRCTTEDYTDNVQWQWLLGRLYVIDRLIETFPDQFSLPCPYPCITNDGSAAAGPEESESPQVDLPTNSHKILDVAQFSIKAVCNAHTNISSLAKRIFIVAAKLSLHVESVIKEIEKLFALVDSSAVTGLKRKLAKIVENYNISEKIVQELHHGSKCNGHFDIGSPTQTSMDSPVSTPRCNSPVTDTSEQNASTRIPQVPPNTPTHRSQRRGCRKIPKEVIDKAVSPELNGKHNGEFDDIIQAHIPLAQLRKLRRDKSLETPHRHGLSCVPENEPMTNSEEIRQSISQDFSSKNSGSINLSGSVCRMIPKDSINIPKPEMGSLSEDEVQSIPELHSESIPVIVIHDESVSGVDVESICGVHIDLESIPEYTGDIEDSIMCEEDTNIVDSVQSSGVQSEDVSICDKKDLNICLPNITLKDSQVCCCNCHKQPVDGASSYSGAVAAPNTPDEGSVCVYHTEQADEENSDEMMVYQPAGCSNGDRPVSFITEVTQSPSTSPNHAREHSQVSDCPCKDEVEKEEAAVLAKALAVSERTDACPVVPGLTPTSREEVITIRIQPENYNDVNDNGPSIYLEQIHWVKGPLLGTGAFSTCYQARDVRTGVIMAVKQISFCRNSSSEQDKVVEAISEEIHMMSRLNHANVVRIFGATKQGCHFNMFVEWMPGGSVAYLLGTYGSFSEGVILNYIKQCLLGLSYLHDKQILHRDLKGANLLVDSTGQKLRIGDFGAAARLASQTTGAGEFQGQLLGTIAFMAPEVLRGYSYGRACDIWSVGCVIIEMATARPPWNAQDVSNHLALIFKIASSVQPPPIPDNLSQPLRDLLLRCLEQNSDNRPTSKDLLIHPVFEQLIS</sequence>
<accession>V4A738</accession>
<dbReference type="OMA" id="CHSQTIF"/>
<feature type="domain" description="SWIM-type" evidence="13">
    <location>
        <begin position="213"/>
        <end position="241"/>
    </location>
</feature>
<dbReference type="PANTHER" id="PTHR11584:SF369">
    <property type="entry name" value="MITOGEN-ACTIVATED PROTEIN KINASE KINASE KINASE 19-RELATED"/>
    <property type="match status" value="1"/>
</dbReference>
<dbReference type="CDD" id="cd16494">
    <property type="entry name" value="RING-CH-C4HC3_ZSWM2"/>
    <property type="match status" value="1"/>
</dbReference>
<feature type="domain" description="RING-type" evidence="12">
    <location>
        <begin position="319"/>
        <end position="368"/>
    </location>
</feature>
<keyword evidence="6" id="KW-0862">Zinc</keyword>
<dbReference type="PROSITE" id="PS50966">
    <property type="entry name" value="ZF_SWIM"/>
    <property type="match status" value="1"/>
</dbReference>
<dbReference type="GO" id="GO:0004674">
    <property type="term" value="F:protein serine/threonine kinase activity"/>
    <property type="evidence" value="ECO:0007669"/>
    <property type="project" value="UniProtKB-KW"/>
</dbReference>
<dbReference type="STRING" id="225164.V4A738"/>
<keyword evidence="3 9" id="KW-0547">Nucleotide-binding</keyword>